<protein>
    <submittedName>
        <fullName evidence="2">Glycosyltransferase</fullName>
    </submittedName>
</protein>
<dbReference type="InterPro" id="IPR001296">
    <property type="entry name" value="Glyco_trans_1"/>
</dbReference>
<organism evidence="2 3">
    <name type="scientific">Ruegeria atlantica</name>
    <dbReference type="NCBI Taxonomy" id="81569"/>
    <lineage>
        <taxon>Bacteria</taxon>
        <taxon>Pseudomonadati</taxon>
        <taxon>Pseudomonadota</taxon>
        <taxon>Alphaproteobacteria</taxon>
        <taxon>Rhodobacterales</taxon>
        <taxon>Roseobacteraceae</taxon>
        <taxon>Ruegeria</taxon>
    </lineage>
</organism>
<dbReference type="EMBL" id="WVQY01000012">
    <property type="protein sequence ID" value="NOD32570.1"/>
    <property type="molecule type" value="Genomic_DNA"/>
</dbReference>
<dbReference type="RefSeq" id="WP_171364577.1">
    <property type="nucleotide sequence ID" value="NZ_WVQY01000012.1"/>
</dbReference>
<name>A0ABX1WGV5_9RHOB</name>
<dbReference type="PANTHER" id="PTHR46401">
    <property type="entry name" value="GLYCOSYLTRANSFERASE WBBK-RELATED"/>
    <property type="match status" value="1"/>
</dbReference>
<evidence type="ECO:0000313" key="3">
    <source>
        <dbReference type="Proteomes" id="UP000599383"/>
    </source>
</evidence>
<feature type="domain" description="Glycosyl transferase family 1" evidence="1">
    <location>
        <begin position="350"/>
        <end position="497"/>
    </location>
</feature>
<reference evidence="2 3" key="1">
    <citation type="submission" date="2019-12" db="EMBL/GenBank/DDBJ databases">
        <title>Ruegeria JWLKs population differentiation of coral mucus and skeleton niches.</title>
        <authorList>
            <person name="Luo D."/>
        </authorList>
    </citation>
    <scope>NUCLEOTIDE SEQUENCE [LARGE SCALE GENOMIC DNA]</scope>
    <source>
        <strain evidence="2 3">HKCCD6238</strain>
    </source>
</reference>
<evidence type="ECO:0000259" key="1">
    <source>
        <dbReference type="Pfam" id="PF00534"/>
    </source>
</evidence>
<gene>
    <name evidence="2" type="ORF">GS617_20040</name>
</gene>
<dbReference type="Gene3D" id="3.40.50.2000">
    <property type="entry name" value="Glycogen Phosphorylase B"/>
    <property type="match status" value="1"/>
</dbReference>
<dbReference type="PANTHER" id="PTHR46401:SF9">
    <property type="entry name" value="MANNOSYLTRANSFERASE A"/>
    <property type="match status" value="1"/>
</dbReference>
<keyword evidence="3" id="KW-1185">Reference proteome</keyword>
<dbReference type="Pfam" id="PF00534">
    <property type="entry name" value="Glycos_transf_1"/>
    <property type="match status" value="1"/>
</dbReference>
<accession>A0ABX1WGV5</accession>
<dbReference type="Proteomes" id="UP000599383">
    <property type="component" value="Unassembled WGS sequence"/>
</dbReference>
<evidence type="ECO:0000313" key="2">
    <source>
        <dbReference type="EMBL" id="NOD32570.1"/>
    </source>
</evidence>
<proteinExistence type="predicted"/>
<dbReference type="SUPFAM" id="SSF53756">
    <property type="entry name" value="UDP-Glycosyltransferase/glycogen phosphorylase"/>
    <property type="match status" value="1"/>
</dbReference>
<comment type="caution">
    <text evidence="2">The sequence shown here is derived from an EMBL/GenBank/DDBJ whole genome shotgun (WGS) entry which is preliminary data.</text>
</comment>
<sequence length="531" mass="60654">MNSEAQDKIALVYCTRHTLEKLQNYPKRRNQFICVNAWRVKMNTPTFNTDGNKVFFDISGLINYIKKVDRYSGIQRVMVELITEFTKLSDPKLIYLSWCEPRSGTQRCVLLEEIGRDTLASPAKLRQLFHPRKAARSNLPVLDRYRRSPVKYYYHRTRLDVMSLLRSEAPFRKKDMTSKMWRAVRWGKAPKSTSGSRRTEQALFEVAAKGDHLVLLDSSWQAHQSQGFKMAKEHGMEVHTLVYDLIPIEAPQLTAGSMPYIFYDWLLTSREYTSRYMTISEATRRDLLCFFQAHDIQHTATTVPLAQAGLSKTEPAENEVHQQGPVSSRISFDAYPQLEDARHLNAHLRKIVGEPYALCVGTVELRKNIWRTAMAWKYLVDQGHTDLPKLIFAGRRGWVTTEFDLLMKGTGDVYGYVSEVKGPTDEELHVLYKNCQFVLMPSVYEGWGLPVGEALAYGKSAVVAENSSLVEVGMDLVEYCDAMSVKSIAEAVLRLNDPSHRATLEDKIKVADLRSWSDVAQDMGQAMYAPR</sequence>